<protein>
    <submittedName>
        <fullName evidence="1">Uncharacterized protein</fullName>
    </submittedName>
</protein>
<reference evidence="1" key="1">
    <citation type="journal article" date="2016" name="Mol. Biol. Evol.">
        <title>Comparative Genomics of Early-Diverging Mushroom-Forming Fungi Provides Insights into the Origins of Lignocellulose Decay Capabilities.</title>
        <authorList>
            <person name="Nagy L.G."/>
            <person name="Riley R."/>
            <person name="Tritt A."/>
            <person name="Adam C."/>
            <person name="Daum C."/>
            <person name="Floudas D."/>
            <person name="Sun H."/>
            <person name="Yadav J.S."/>
            <person name="Pangilinan J."/>
            <person name="Larsson K.H."/>
            <person name="Matsuura K."/>
            <person name="Barry K."/>
            <person name="Labutti K."/>
            <person name="Kuo R."/>
            <person name="Ohm R.A."/>
            <person name="Bhattacharya S.S."/>
            <person name="Shirouzu T."/>
            <person name="Yoshinaga Y."/>
            <person name="Martin F.M."/>
            <person name="Grigoriev I.V."/>
            <person name="Hibbett D.S."/>
        </authorList>
    </citation>
    <scope>NUCLEOTIDE SEQUENCE [LARGE SCALE GENOMIC DNA]</scope>
    <source>
        <strain evidence="1">CBS 109695</strain>
    </source>
</reference>
<dbReference type="EMBL" id="KV417520">
    <property type="protein sequence ID" value="KZP25598.1"/>
    <property type="molecule type" value="Genomic_DNA"/>
</dbReference>
<organism evidence="1">
    <name type="scientific">Athelia psychrophila</name>
    <dbReference type="NCBI Taxonomy" id="1759441"/>
    <lineage>
        <taxon>Eukaryota</taxon>
        <taxon>Fungi</taxon>
        <taxon>Dikarya</taxon>
        <taxon>Basidiomycota</taxon>
        <taxon>Agaricomycotina</taxon>
        <taxon>Agaricomycetes</taxon>
        <taxon>Agaricomycetidae</taxon>
        <taxon>Atheliales</taxon>
        <taxon>Atheliaceae</taxon>
        <taxon>Athelia</taxon>
    </lineage>
</organism>
<evidence type="ECO:0000313" key="1">
    <source>
        <dbReference type="EMBL" id="KZP25598.1"/>
    </source>
</evidence>
<sequence length="53" mass="5691">MSVAVKIQEGKKVSTLMSGFKPFLITADVPAEELRRLSVSATSGASLLSPYDY</sequence>
<dbReference type="AlphaFoldDB" id="A0A166P192"/>
<feature type="non-terminal residue" evidence="1">
    <location>
        <position position="53"/>
    </location>
</feature>
<proteinExistence type="predicted"/>
<gene>
    <name evidence="1" type="ORF">FIBSPDRAFT_855800</name>
</gene>
<name>A0A166P192_9AGAM</name>
<accession>A0A166P192</accession>
<dbReference type="OrthoDB" id="199771at2759"/>